<comment type="caution">
    <text evidence="1">The sequence shown here is derived from an EMBL/GenBank/DDBJ whole genome shotgun (WGS) entry which is preliminary data.</text>
</comment>
<evidence type="ECO:0000313" key="1">
    <source>
        <dbReference type="EMBL" id="MDT0321799.1"/>
    </source>
</evidence>
<name>A0ABU2LW27_9ACTN</name>
<organism evidence="1 2">
    <name type="scientific">Streptomyces millisiae</name>
    <dbReference type="NCBI Taxonomy" id="3075542"/>
    <lineage>
        <taxon>Bacteria</taxon>
        <taxon>Bacillati</taxon>
        <taxon>Actinomycetota</taxon>
        <taxon>Actinomycetes</taxon>
        <taxon>Kitasatosporales</taxon>
        <taxon>Streptomycetaceae</taxon>
        <taxon>Streptomyces</taxon>
    </lineage>
</organism>
<dbReference type="EMBL" id="JAVREM010000047">
    <property type="protein sequence ID" value="MDT0321799.1"/>
    <property type="molecule type" value="Genomic_DNA"/>
</dbReference>
<gene>
    <name evidence="1" type="ORF">RNC47_26040</name>
</gene>
<dbReference type="Proteomes" id="UP001183420">
    <property type="component" value="Unassembled WGS sequence"/>
</dbReference>
<protein>
    <submittedName>
        <fullName evidence="1">Uncharacterized protein</fullName>
    </submittedName>
</protein>
<dbReference type="RefSeq" id="WP_311602080.1">
    <property type="nucleotide sequence ID" value="NZ_JAVREM010000047.1"/>
</dbReference>
<keyword evidence="2" id="KW-1185">Reference proteome</keyword>
<proteinExistence type="predicted"/>
<accession>A0ABU2LW27</accession>
<sequence length="192" mass="20609">MTHDSAPAPPDSPNHELSMLTAAQAAYLRALAAPRLDADRVTSLRNLGFLCRREPESRWPELVAAHFAALREASQGGESAEELLRGTHARLLPADALTPELADAMRYARVVADGLVLVHALDGPTSVRVLTDRDVERAGLGELDEAGFANLLRVPVEHREVTVERGVPLHSLGRLGSSWTGSTTSRPRSSAG</sequence>
<reference evidence="2" key="1">
    <citation type="submission" date="2023-07" db="EMBL/GenBank/DDBJ databases">
        <title>30 novel species of actinomycetes from the DSMZ collection.</title>
        <authorList>
            <person name="Nouioui I."/>
        </authorList>
    </citation>
    <scope>NUCLEOTIDE SEQUENCE [LARGE SCALE GENOMIC DNA]</scope>
    <source>
        <strain evidence="2">DSM 44918</strain>
    </source>
</reference>
<evidence type="ECO:0000313" key="2">
    <source>
        <dbReference type="Proteomes" id="UP001183420"/>
    </source>
</evidence>